<feature type="coiled-coil region" evidence="10">
    <location>
        <begin position="472"/>
        <end position="584"/>
    </location>
</feature>
<name>A0ABD1WGI2_9LAMI</name>
<comment type="function">
    <text evidence="9">Acts as an effector of RABF2A and RABF2B. Involved in vacuolar transport of storage proteins. Regulates membrane trafficking to protein storage vacuoles (PSVs). Binds specifically to phosphatidylinositol 3-monophosphate (PtdIns3P).</text>
</comment>
<dbReference type="Proteomes" id="UP001604277">
    <property type="component" value="Unassembled WGS sequence"/>
</dbReference>
<evidence type="ECO:0000256" key="2">
    <source>
        <dbReference type="ARBA" id="ARBA00004514"/>
    </source>
</evidence>
<evidence type="ECO:0000256" key="9">
    <source>
        <dbReference type="ARBA" id="ARBA00055681"/>
    </source>
</evidence>
<keyword evidence="3" id="KW-0813">Transport</keyword>
<comment type="subcellular location">
    <subcellularLocation>
        <location evidence="2">Cytoplasm</location>
        <location evidence="2">Cytosol</location>
    </subcellularLocation>
    <subcellularLocation>
        <location evidence="1">Endosome membrane</location>
        <topology evidence="1">Peripheral membrane protein</topology>
    </subcellularLocation>
</comment>
<dbReference type="Pfam" id="PF00787">
    <property type="entry name" value="PX"/>
    <property type="match status" value="1"/>
</dbReference>
<keyword evidence="8" id="KW-0472">Membrane</keyword>
<evidence type="ECO:0000256" key="1">
    <source>
        <dbReference type="ARBA" id="ARBA00004481"/>
    </source>
</evidence>
<protein>
    <submittedName>
        <fullName evidence="13">Phox (PX) domain-containing protein</fullName>
    </submittedName>
</protein>
<accession>A0ABD1WGI2</accession>
<evidence type="ECO:0000313" key="13">
    <source>
        <dbReference type="EMBL" id="KAL2548672.1"/>
    </source>
</evidence>
<dbReference type="PANTHER" id="PTHR46856">
    <property type="entry name" value="PX DOMAIN-CONTAINING PROTEIN EREL1-RELATED"/>
    <property type="match status" value="1"/>
</dbReference>
<dbReference type="EMBL" id="JBFOLJ010000003">
    <property type="protein sequence ID" value="KAL2548672.1"/>
    <property type="molecule type" value="Genomic_DNA"/>
</dbReference>
<evidence type="ECO:0000256" key="8">
    <source>
        <dbReference type="ARBA" id="ARBA00023136"/>
    </source>
</evidence>
<comment type="caution">
    <text evidence="13">The sequence shown here is derived from an EMBL/GenBank/DDBJ whole genome shotgun (WGS) entry which is preliminary data.</text>
</comment>
<dbReference type="InterPro" id="IPR036871">
    <property type="entry name" value="PX_dom_sf"/>
</dbReference>
<dbReference type="Gene3D" id="3.30.1520.10">
    <property type="entry name" value="Phox-like domain"/>
    <property type="match status" value="1"/>
</dbReference>
<keyword evidence="14" id="KW-1185">Reference proteome</keyword>
<feature type="region of interest" description="Disordered" evidence="11">
    <location>
        <begin position="223"/>
        <end position="251"/>
    </location>
</feature>
<dbReference type="GO" id="GO:0010008">
    <property type="term" value="C:endosome membrane"/>
    <property type="evidence" value="ECO:0007669"/>
    <property type="project" value="UniProtKB-SubCell"/>
</dbReference>
<dbReference type="GO" id="GO:0015031">
    <property type="term" value="P:protein transport"/>
    <property type="evidence" value="ECO:0007669"/>
    <property type="project" value="UniProtKB-KW"/>
</dbReference>
<keyword evidence="4" id="KW-0963">Cytoplasm</keyword>
<proteinExistence type="predicted"/>
<gene>
    <name evidence="13" type="ORF">Fot_10202</name>
</gene>
<dbReference type="SMART" id="SM00312">
    <property type="entry name" value="PX"/>
    <property type="match status" value="1"/>
</dbReference>
<evidence type="ECO:0000259" key="12">
    <source>
        <dbReference type="PROSITE" id="PS50195"/>
    </source>
</evidence>
<evidence type="ECO:0000256" key="6">
    <source>
        <dbReference type="ARBA" id="ARBA00022927"/>
    </source>
</evidence>
<dbReference type="SUPFAM" id="SSF64268">
    <property type="entry name" value="PX domain"/>
    <property type="match status" value="1"/>
</dbReference>
<dbReference type="InterPro" id="IPR001683">
    <property type="entry name" value="PX_dom"/>
</dbReference>
<keyword evidence="7 10" id="KW-0175">Coiled coil</keyword>
<sequence length="733" mass="82442">MANTGWEMKRQSPPKHRHDGTSPLPLGMDWSPPPRLWAGRETVWPHDPRTGWSYCVTIPSWVVLAKSKDSDPIVFFRVLVGIQSAKGITTTRTVLRRFNDFLKLFAALKRSFPRKKIPPAPPKGILRMKTRPMLEERRSSLEEWMAKLLSDIDLSRSISVASFVELETAARSSFQDEGSQSSELNMSLNTTLPALQVHPNSSSSVVAGSSSLASEYCSDIADETSENETPSLGRDNNSEVETEDPSLDDNLTSPIDTFVKYGMSNIDEGLTMGQIILEKLEGFPKHKLHLREVHNVIENSISNENASKSSYFTGNVLKVLSGPEHGTIVRHARKLSSESLGSDMDSQKDSELSKSTFLNSNGDGQVDFSSEAEISRTIRTLGNTDFELLNDGRLILPLDQGQKMSRVLATMQQRLVVAKTDMEDLITRLNQEISVKDYLNTKVKDLAVELETTKEKGKENLEQAILIERERLTEMQWDMEELRQRSMKMEVKLNSQQGQKLDPEVTKASVSEEKDVLQQELDAKKEELEELLKRHQELEVKSKADIKLLVKEVKSLRSSRAEVKQQLSQSLEEKSAAEDLLKQERKSNEQARTSWRELLHKCKILHDQLKECKVNLMNEIEDNLVTAISSLPDALDLSAMYDNKISLLISEVQHLAQGVDSSGSTTGRITRLDKGTLHTQSIVEELKTMLADILVDNGMLRKQVNSIILYALEMNKTIKKDDSESPSNVTVTE</sequence>
<evidence type="ECO:0000256" key="10">
    <source>
        <dbReference type="SAM" id="Coils"/>
    </source>
</evidence>
<evidence type="ECO:0000256" key="7">
    <source>
        <dbReference type="ARBA" id="ARBA00023054"/>
    </source>
</evidence>
<keyword evidence="5" id="KW-0967">Endosome</keyword>
<dbReference type="GO" id="GO:0005829">
    <property type="term" value="C:cytosol"/>
    <property type="evidence" value="ECO:0007669"/>
    <property type="project" value="UniProtKB-SubCell"/>
</dbReference>
<evidence type="ECO:0000256" key="5">
    <source>
        <dbReference type="ARBA" id="ARBA00022753"/>
    </source>
</evidence>
<evidence type="ECO:0000256" key="4">
    <source>
        <dbReference type="ARBA" id="ARBA00022490"/>
    </source>
</evidence>
<dbReference type="FunFam" id="3.30.1520.10:FF:000060">
    <property type="entry name" value="Phox (PX) domain-containing protein"/>
    <property type="match status" value="1"/>
</dbReference>
<dbReference type="AlphaFoldDB" id="A0ABD1WGI2"/>
<evidence type="ECO:0000256" key="3">
    <source>
        <dbReference type="ARBA" id="ARBA00022448"/>
    </source>
</evidence>
<evidence type="ECO:0000256" key="11">
    <source>
        <dbReference type="SAM" id="MobiDB-lite"/>
    </source>
</evidence>
<feature type="domain" description="PX" evidence="12">
    <location>
        <begin position="54"/>
        <end position="171"/>
    </location>
</feature>
<dbReference type="InterPro" id="IPR044588">
    <property type="entry name" value="EREX-like"/>
</dbReference>
<organism evidence="13 14">
    <name type="scientific">Forsythia ovata</name>
    <dbReference type="NCBI Taxonomy" id="205694"/>
    <lineage>
        <taxon>Eukaryota</taxon>
        <taxon>Viridiplantae</taxon>
        <taxon>Streptophyta</taxon>
        <taxon>Embryophyta</taxon>
        <taxon>Tracheophyta</taxon>
        <taxon>Spermatophyta</taxon>
        <taxon>Magnoliopsida</taxon>
        <taxon>eudicotyledons</taxon>
        <taxon>Gunneridae</taxon>
        <taxon>Pentapetalae</taxon>
        <taxon>asterids</taxon>
        <taxon>lamiids</taxon>
        <taxon>Lamiales</taxon>
        <taxon>Oleaceae</taxon>
        <taxon>Forsythieae</taxon>
        <taxon>Forsythia</taxon>
    </lineage>
</organism>
<reference evidence="14" key="1">
    <citation type="submission" date="2024-07" db="EMBL/GenBank/DDBJ databases">
        <title>Two chromosome-level genome assemblies of Korean endemic species Abeliophyllum distichum and Forsythia ovata (Oleaceae).</title>
        <authorList>
            <person name="Jang H."/>
        </authorList>
    </citation>
    <scope>NUCLEOTIDE SEQUENCE [LARGE SCALE GENOMIC DNA]</scope>
</reference>
<feature type="compositionally biased region" description="Acidic residues" evidence="11">
    <location>
        <begin position="238"/>
        <end position="247"/>
    </location>
</feature>
<dbReference type="PROSITE" id="PS50195">
    <property type="entry name" value="PX"/>
    <property type="match status" value="1"/>
</dbReference>
<evidence type="ECO:0000313" key="14">
    <source>
        <dbReference type="Proteomes" id="UP001604277"/>
    </source>
</evidence>
<keyword evidence="6" id="KW-0653">Protein transport</keyword>
<dbReference type="PANTHER" id="PTHR46856:SF1">
    <property type="entry name" value="PX DOMAIN-CONTAINING PROTEIN EREL1-RELATED"/>
    <property type="match status" value="1"/>
</dbReference>
<feature type="region of interest" description="Disordered" evidence="11">
    <location>
        <begin position="1"/>
        <end position="28"/>
    </location>
</feature>